<name>A0A6J5Y8L7_PRUAR</name>
<evidence type="ECO:0000313" key="3">
    <source>
        <dbReference type="Proteomes" id="UP000507222"/>
    </source>
</evidence>
<reference evidence="2 3" key="2">
    <citation type="submission" date="2020-05" db="EMBL/GenBank/DDBJ databases">
        <authorList>
            <person name="Campoy J."/>
            <person name="Schneeberger K."/>
            <person name="Spophaly S."/>
        </authorList>
    </citation>
    <scope>NUCLEOTIDE SEQUENCE [LARGE SCALE GENOMIC DNA]</scope>
    <source>
        <strain evidence="2">PruArmRojPasFocal</strain>
    </source>
</reference>
<proteinExistence type="predicted"/>
<sequence>MECEGISTNIRDLRFPRWQMSEGACCNCRLGPKYKVSRRGNGPLCIAINFRLFKCLSLRSFSFRNPLSQCNSSQLNTS</sequence>
<evidence type="ECO:0000313" key="4">
    <source>
        <dbReference type="Proteomes" id="UP000507245"/>
    </source>
</evidence>
<evidence type="ECO:0000313" key="1">
    <source>
        <dbReference type="EMBL" id="CAB4290561.1"/>
    </source>
</evidence>
<keyword evidence="4" id="KW-1185">Reference proteome</keyword>
<accession>A0A6J5Y8L7</accession>
<gene>
    <name evidence="1" type="ORF">CURHAP_LOCUS50642</name>
    <name evidence="2" type="ORF">ORAREDHAP_LOCUS49915</name>
</gene>
<organism evidence="2 4">
    <name type="scientific">Prunus armeniaca</name>
    <name type="common">Apricot</name>
    <name type="synonym">Armeniaca vulgaris</name>
    <dbReference type="NCBI Taxonomy" id="36596"/>
    <lineage>
        <taxon>Eukaryota</taxon>
        <taxon>Viridiplantae</taxon>
        <taxon>Streptophyta</taxon>
        <taxon>Embryophyta</taxon>
        <taxon>Tracheophyta</taxon>
        <taxon>Spermatophyta</taxon>
        <taxon>Magnoliopsida</taxon>
        <taxon>eudicotyledons</taxon>
        <taxon>Gunneridae</taxon>
        <taxon>Pentapetalae</taxon>
        <taxon>rosids</taxon>
        <taxon>fabids</taxon>
        <taxon>Rosales</taxon>
        <taxon>Rosaceae</taxon>
        <taxon>Amygdaloideae</taxon>
        <taxon>Amygdaleae</taxon>
        <taxon>Prunus</taxon>
    </lineage>
</organism>
<reference evidence="4" key="1">
    <citation type="journal article" date="2020" name="Genome Biol.">
        <title>Gamete binning: chromosome-level and haplotype-resolved genome assembly enabled by high-throughput single-cell sequencing of gamete genomes.</title>
        <authorList>
            <person name="Campoy J.A."/>
            <person name="Sun H."/>
            <person name="Goel M."/>
            <person name="Jiao W.-B."/>
            <person name="Folz-Donahue K."/>
            <person name="Wang N."/>
            <person name="Rubio M."/>
            <person name="Liu C."/>
            <person name="Kukat C."/>
            <person name="Ruiz D."/>
            <person name="Huettel B."/>
            <person name="Schneeberger K."/>
        </authorList>
    </citation>
    <scope>NUCLEOTIDE SEQUENCE [LARGE SCALE GENOMIC DNA]</scope>
    <source>
        <strain evidence="4">cv. Rojo Pasion</strain>
    </source>
</reference>
<dbReference type="Proteomes" id="UP000507222">
    <property type="component" value="Unassembled WGS sequence"/>
</dbReference>
<protein>
    <submittedName>
        <fullName evidence="2">Uncharacterized protein</fullName>
    </submittedName>
</protein>
<dbReference type="Proteomes" id="UP000507245">
    <property type="component" value="Unassembled WGS sequence"/>
</dbReference>
<dbReference type="AlphaFoldDB" id="A0A6J5Y8L7"/>
<dbReference type="EMBL" id="CAEKDK010000008">
    <property type="protein sequence ID" value="CAB4290561.1"/>
    <property type="molecule type" value="Genomic_DNA"/>
</dbReference>
<dbReference type="EMBL" id="CAEKKB010000008">
    <property type="protein sequence ID" value="CAB4320882.1"/>
    <property type="molecule type" value="Genomic_DNA"/>
</dbReference>
<evidence type="ECO:0000313" key="2">
    <source>
        <dbReference type="EMBL" id="CAB4320882.1"/>
    </source>
</evidence>